<sequence>MTVQVGYGAGMPEHLPPDVAGVLDVLLGGDDPVHLALRAQLPHLRVRERCTCGCGTAHFDLDTAAVRPAPSGPRTVVAAEALIRTEDGDCPGEVLAFARGGYLSWLEVCSWSDGTEVTLAMALRTLRRRDVP</sequence>
<gene>
    <name evidence="1" type="ORF">Kpho01_56740</name>
</gene>
<dbReference type="EMBL" id="BSRX01000041">
    <property type="protein sequence ID" value="GLW57663.1"/>
    <property type="molecule type" value="Genomic_DNA"/>
</dbReference>
<name>A0A9W6PMR2_9ACTN</name>
<dbReference type="Proteomes" id="UP001165143">
    <property type="component" value="Unassembled WGS sequence"/>
</dbReference>
<reference evidence="1" key="1">
    <citation type="submission" date="2023-02" db="EMBL/GenBank/DDBJ databases">
        <title>Kitasatospora phosalacinea NBRC 14362.</title>
        <authorList>
            <person name="Ichikawa N."/>
            <person name="Sato H."/>
            <person name="Tonouchi N."/>
        </authorList>
    </citation>
    <scope>NUCLEOTIDE SEQUENCE</scope>
    <source>
        <strain evidence="1">NBRC 14362</strain>
    </source>
</reference>
<organism evidence="1 2">
    <name type="scientific">Kitasatospora phosalacinea</name>
    <dbReference type="NCBI Taxonomy" id="2065"/>
    <lineage>
        <taxon>Bacteria</taxon>
        <taxon>Bacillati</taxon>
        <taxon>Actinomycetota</taxon>
        <taxon>Actinomycetes</taxon>
        <taxon>Kitasatosporales</taxon>
        <taxon>Streptomycetaceae</taxon>
        <taxon>Kitasatospora</taxon>
    </lineage>
</organism>
<dbReference type="AlphaFoldDB" id="A0A9W6PMR2"/>
<evidence type="ECO:0000313" key="1">
    <source>
        <dbReference type="EMBL" id="GLW57663.1"/>
    </source>
</evidence>
<accession>A0A9W6PMR2</accession>
<protein>
    <submittedName>
        <fullName evidence="1">Uncharacterized protein</fullName>
    </submittedName>
</protein>
<evidence type="ECO:0000313" key="2">
    <source>
        <dbReference type="Proteomes" id="UP001165143"/>
    </source>
</evidence>
<comment type="caution">
    <text evidence="1">The sequence shown here is derived from an EMBL/GenBank/DDBJ whole genome shotgun (WGS) entry which is preliminary data.</text>
</comment>
<proteinExistence type="predicted"/>